<dbReference type="InterPro" id="IPR003779">
    <property type="entry name" value="CMD-like"/>
</dbReference>
<accession>U4P6E3</accession>
<reference evidence="2" key="1">
    <citation type="submission" date="2009-06" db="EMBL/GenBank/DDBJ databases">
        <authorList>
            <consortium name="US DOE Joint Genome Institute (JGI-PGF)"/>
            <person name="Lucas S."/>
            <person name="Copeland A."/>
            <person name="Lapidus A."/>
            <person name="Glavina del Rio T."/>
            <person name="Dalin E."/>
            <person name="Tice H."/>
            <person name="Bruce D."/>
            <person name="Goodwin L."/>
            <person name="Pitluck S."/>
            <person name="Kyrpides N."/>
            <person name="Mavromatis K."/>
            <person name="Ivanova N."/>
            <person name="Saunders E."/>
            <person name="Brettin T."/>
            <person name="Detter J.C."/>
            <person name="Han C."/>
            <person name="Larimer F."/>
            <person name="Land M."/>
            <person name="Hauser L."/>
            <person name="Markowitz V."/>
            <person name="Cheng J.-F."/>
            <person name="Hugenholtz P."/>
            <person name="Woyke T."/>
            <person name="Wu D."/>
            <person name="Gronow S."/>
            <person name="Klenk H.-P."/>
            <person name="Eisen J.A."/>
        </authorList>
    </citation>
    <scope>NUCLEOTIDE SEQUENCE</scope>
    <source>
        <strain evidence="2">Eklund 17B</strain>
    </source>
</reference>
<dbReference type="Pfam" id="PF02627">
    <property type="entry name" value="CMD"/>
    <property type="match status" value="1"/>
</dbReference>
<accession>B2TPT3</accession>
<organism evidence="2">
    <name type="scientific">Clostridium botulinum (strain Eklund 17B / Type B)</name>
    <dbReference type="NCBI Taxonomy" id="935198"/>
    <lineage>
        <taxon>Bacteria</taxon>
        <taxon>Bacillati</taxon>
        <taxon>Bacillota</taxon>
        <taxon>Clostridia</taxon>
        <taxon>Eubacteriales</taxon>
        <taxon>Clostridiaceae</taxon>
        <taxon>Clostridium</taxon>
    </lineage>
</organism>
<dbReference type="AlphaFoldDB" id="B2TPT3"/>
<gene>
    <name evidence="2" type="ordered locus">CLL_A2168</name>
</gene>
<dbReference type="Gene3D" id="1.20.1290.10">
    <property type="entry name" value="AhpD-like"/>
    <property type="match status" value="1"/>
</dbReference>
<dbReference type="InterPro" id="IPR029032">
    <property type="entry name" value="AhpD-like"/>
</dbReference>
<feature type="domain" description="Carboxymuconolactone decarboxylase-like" evidence="1">
    <location>
        <begin position="52"/>
        <end position="115"/>
    </location>
</feature>
<reference evidence="2" key="2">
    <citation type="submission" date="2009-08" db="EMBL/GenBank/DDBJ databases">
        <authorList>
            <person name="Shrivastava S."/>
            <person name="Brinkac L.M."/>
            <person name="Dodson R.J."/>
            <person name="Harkins D.M."/>
            <person name="Durkin A.S."/>
            <person name="Sutton G."/>
        </authorList>
    </citation>
    <scope>NUCLEOTIDE SEQUENCE</scope>
    <source>
        <strain evidence="2">Eklund 17B</strain>
    </source>
</reference>
<dbReference type="EMBL" id="CP001056">
    <property type="protein sequence ID" value="ACD24405.1"/>
    <property type="molecule type" value="Genomic_DNA"/>
</dbReference>
<dbReference type="SUPFAM" id="SSF69118">
    <property type="entry name" value="AhpD-like"/>
    <property type="match status" value="1"/>
</dbReference>
<evidence type="ECO:0000313" key="2">
    <source>
        <dbReference type="EMBL" id="ACD24405.1"/>
    </source>
</evidence>
<dbReference type="HOGENOM" id="CLU_1955765_0_0_9"/>
<protein>
    <submittedName>
        <fullName evidence="2">Carboxymuconolactone decarboxylase</fullName>
    </submittedName>
</protein>
<proteinExistence type="predicted"/>
<dbReference type="KEGG" id="cbk:CLL_A2168"/>
<dbReference type="PATRIC" id="fig|935198.13.peg.2122"/>
<name>B2TPT3_CLOBB</name>
<evidence type="ECO:0000259" key="1">
    <source>
        <dbReference type="Pfam" id="PF02627"/>
    </source>
</evidence>
<sequence>MYKYFRGKERLNLAMDDFESILSYYKDELKWNPPFAEALSKYAPDGLKGYLVMRESIQNGHLSKKTRELIFTILDSLDAEVSGAKSHAVAAIEAGLTMEELVEGFVIVTIVKGINVLCKAGVEAIKAAENRFNELNLSEENQQ</sequence>